<dbReference type="PIRSF" id="PIRSF036949">
    <property type="entry name" value="RPA32"/>
    <property type="match status" value="1"/>
</dbReference>
<dbReference type="InterPro" id="IPR014892">
    <property type="entry name" value="RPA_C"/>
</dbReference>
<evidence type="ECO:0000256" key="2">
    <source>
        <dbReference type="ARBA" id="ARBA00007815"/>
    </source>
</evidence>
<dbReference type="SUPFAM" id="SSF46785">
    <property type="entry name" value="Winged helix' DNA-binding domain"/>
    <property type="match status" value="1"/>
</dbReference>
<dbReference type="Gene3D" id="2.40.50.140">
    <property type="entry name" value="Nucleic acid-binding proteins"/>
    <property type="match status" value="1"/>
</dbReference>
<evidence type="ECO:0000313" key="9">
    <source>
        <dbReference type="EMBL" id="WVN90593.1"/>
    </source>
</evidence>
<dbReference type="PANTHER" id="PTHR13989">
    <property type="entry name" value="REPLICATION PROTEIN A-RELATED"/>
    <property type="match status" value="1"/>
</dbReference>
<dbReference type="GO" id="GO:0006289">
    <property type="term" value="P:nucleotide-excision repair"/>
    <property type="evidence" value="ECO:0007669"/>
    <property type="project" value="TreeGrafter"/>
</dbReference>
<dbReference type="Pfam" id="PF01336">
    <property type="entry name" value="tRNA_anti-codon"/>
    <property type="match status" value="1"/>
</dbReference>
<dbReference type="KEGG" id="cdep:91090042"/>
<dbReference type="InterPro" id="IPR036388">
    <property type="entry name" value="WH-like_DNA-bd_sf"/>
</dbReference>
<dbReference type="GO" id="GO:0005662">
    <property type="term" value="C:DNA replication factor A complex"/>
    <property type="evidence" value="ECO:0007669"/>
    <property type="project" value="TreeGrafter"/>
</dbReference>
<dbReference type="RefSeq" id="XP_066071293.1">
    <property type="nucleotide sequence ID" value="XM_066215196.1"/>
</dbReference>
<dbReference type="CDD" id="cd04478">
    <property type="entry name" value="RPA2_DBD_D"/>
    <property type="match status" value="1"/>
</dbReference>
<accession>A0AAJ8JY18</accession>
<sequence length="268" mass="28838">MNNYGGDNPYYGGAGGGYMATGSPYGSQGESPGKKVKSGNQTIRPVTIKQVLEATQVHHEADFSIDGVDVAQILLVGSVRNSSQSATNVSYEVGDGTGYIDCRVWLDSADDESGKTDGIQQDQYVCVFGTIKIFGGKRHVSANNIRRIEDPNEIQHHLLKALYVSLIHRGATRSAPGAVNNSTAGDYTASFQAIQDDQYAHLDPIQRKILQVIAQAGANSDDGVHVALVQKLVGDVNDMDLTEALDWLSENGHIYSTIDESHYAVTHA</sequence>
<keyword evidence="5" id="KW-0539">Nucleus</keyword>
<dbReference type="FunFam" id="1.10.10.10:FF:000168">
    <property type="entry name" value="Replication protein A 32 kDa subunit"/>
    <property type="match status" value="1"/>
</dbReference>
<reference evidence="9" key="2">
    <citation type="journal article" date="2022" name="Elife">
        <title>Obligate sexual reproduction of a homothallic fungus closely related to the Cryptococcus pathogenic species complex.</title>
        <authorList>
            <person name="Passer A.R."/>
            <person name="Clancey S.A."/>
            <person name="Shea T."/>
            <person name="David-Palma M."/>
            <person name="Averette A.F."/>
            <person name="Boekhout T."/>
            <person name="Porcel B.M."/>
            <person name="Nowrousian M."/>
            <person name="Cuomo C.A."/>
            <person name="Sun S."/>
            <person name="Heitman J."/>
            <person name="Coelho M.A."/>
        </authorList>
    </citation>
    <scope>NUCLEOTIDE SEQUENCE</scope>
    <source>
        <strain evidence="9">CBS 7841</strain>
    </source>
</reference>
<dbReference type="GO" id="GO:0006260">
    <property type="term" value="P:DNA replication"/>
    <property type="evidence" value="ECO:0007669"/>
    <property type="project" value="UniProtKB-KW"/>
</dbReference>
<dbReference type="EMBL" id="CP143790">
    <property type="protein sequence ID" value="WVN90593.1"/>
    <property type="molecule type" value="Genomic_DNA"/>
</dbReference>
<feature type="cross-link" description="Glycyl lysine isopeptide (Lys-Gly) (interchain with G-Cter in ubiquitin)" evidence="6">
    <location>
        <position position="35"/>
    </location>
</feature>
<dbReference type="InterPro" id="IPR012340">
    <property type="entry name" value="NA-bd_OB-fold"/>
</dbReference>
<name>A0AAJ8JY18_9TREE</name>
<keyword evidence="3" id="KW-0235">DNA replication</keyword>
<reference evidence="9" key="3">
    <citation type="submission" date="2024-01" db="EMBL/GenBank/DDBJ databases">
        <authorList>
            <person name="Coelho M.A."/>
            <person name="David-Palma M."/>
            <person name="Shea T."/>
            <person name="Sun S."/>
            <person name="Cuomo C.A."/>
            <person name="Heitman J."/>
        </authorList>
    </citation>
    <scope>NUCLEOTIDE SEQUENCE</scope>
    <source>
        <strain evidence="9">CBS 7841</strain>
    </source>
</reference>
<dbReference type="FunFam" id="2.40.50.140:FF:000454">
    <property type="entry name" value="Replication factor A protein 2"/>
    <property type="match status" value="1"/>
</dbReference>
<dbReference type="InterPro" id="IPR036390">
    <property type="entry name" value="WH_DNA-bd_sf"/>
</dbReference>
<gene>
    <name evidence="9" type="ORF">L203_105833</name>
</gene>
<dbReference type="GO" id="GO:0003697">
    <property type="term" value="F:single-stranded DNA binding"/>
    <property type="evidence" value="ECO:0007669"/>
    <property type="project" value="TreeGrafter"/>
</dbReference>
<evidence type="ECO:0000256" key="5">
    <source>
        <dbReference type="ARBA" id="ARBA00023242"/>
    </source>
</evidence>
<keyword evidence="10" id="KW-1185">Reference proteome</keyword>
<evidence type="ECO:0000256" key="4">
    <source>
        <dbReference type="ARBA" id="ARBA00023125"/>
    </source>
</evidence>
<protein>
    <recommendedName>
        <fullName evidence="11">Replication factor A2</fullName>
    </recommendedName>
</protein>
<dbReference type="GO" id="GO:0035861">
    <property type="term" value="C:site of double-strand break"/>
    <property type="evidence" value="ECO:0007669"/>
    <property type="project" value="TreeGrafter"/>
</dbReference>
<organism evidence="9 10">
    <name type="scientific">Cryptococcus depauperatus CBS 7841</name>
    <dbReference type="NCBI Taxonomy" id="1295531"/>
    <lineage>
        <taxon>Eukaryota</taxon>
        <taxon>Fungi</taxon>
        <taxon>Dikarya</taxon>
        <taxon>Basidiomycota</taxon>
        <taxon>Agaricomycotina</taxon>
        <taxon>Tremellomycetes</taxon>
        <taxon>Tremellales</taxon>
        <taxon>Cryptococcaceae</taxon>
        <taxon>Cryptococcus</taxon>
    </lineage>
</organism>
<evidence type="ECO:0000256" key="1">
    <source>
        <dbReference type="ARBA" id="ARBA00004123"/>
    </source>
</evidence>
<dbReference type="Pfam" id="PF08784">
    <property type="entry name" value="RPA_C"/>
    <property type="match status" value="1"/>
</dbReference>
<dbReference type="InterPro" id="IPR040260">
    <property type="entry name" value="RFA2-like"/>
</dbReference>
<comment type="subcellular location">
    <subcellularLocation>
        <location evidence="1">Nucleus</location>
    </subcellularLocation>
</comment>
<feature type="cross-link" description="Glycyl lysine isopeptide (Lys-Gly) (interchain with G-Cter in ubiquitin)" evidence="6">
    <location>
        <position position="34"/>
    </location>
</feature>
<dbReference type="GeneID" id="91090042"/>
<proteinExistence type="inferred from homology"/>
<dbReference type="SUPFAM" id="SSF50249">
    <property type="entry name" value="Nucleic acid-binding proteins"/>
    <property type="match status" value="1"/>
</dbReference>
<dbReference type="GO" id="GO:0000724">
    <property type="term" value="P:double-strand break repair via homologous recombination"/>
    <property type="evidence" value="ECO:0007669"/>
    <property type="project" value="TreeGrafter"/>
</dbReference>
<dbReference type="InterPro" id="IPR014646">
    <property type="entry name" value="Rfa2/RPA32"/>
</dbReference>
<evidence type="ECO:0000259" key="7">
    <source>
        <dbReference type="Pfam" id="PF01336"/>
    </source>
</evidence>
<feature type="domain" description="Replication protein A C-terminal" evidence="8">
    <location>
        <begin position="178"/>
        <end position="260"/>
    </location>
</feature>
<dbReference type="PANTHER" id="PTHR13989:SF16">
    <property type="entry name" value="REPLICATION PROTEIN A2"/>
    <property type="match status" value="1"/>
</dbReference>
<feature type="domain" description="OB" evidence="7">
    <location>
        <begin position="75"/>
        <end position="146"/>
    </location>
</feature>
<keyword evidence="4" id="KW-0238">DNA-binding</keyword>
<comment type="similarity">
    <text evidence="2">Belongs to the replication factor A protein 2 family.</text>
</comment>
<dbReference type="InterPro" id="IPR004365">
    <property type="entry name" value="NA-bd_OB_tRNA"/>
</dbReference>
<evidence type="ECO:0000313" key="10">
    <source>
        <dbReference type="Proteomes" id="UP000094043"/>
    </source>
</evidence>
<dbReference type="AlphaFoldDB" id="A0AAJ8JY18"/>
<evidence type="ECO:0008006" key="11">
    <source>
        <dbReference type="Google" id="ProtNLM"/>
    </source>
</evidence>
<evidence type="ECO:0000256" key="6">
    <source>
        <dbReference type="PIRSR" id="PIRSR036949-1"/>
    </source>
</evidence>
<dbReference type="Gene3D" id="1.10.10.10">
    <property type="entry name" value="Winged helix-like DNA-binding domain superfamily/Winged helix DNA-binding domain"/>
    <property type="match status" value="1"/>
</dbReference>
<dbReference type="GO" id="GO:0000781">
    <property type="term" value="C:chromosome, telomeric region"/>
    <property type="evidence" value="ECO:0007669"/>
    <property type="project" value="TreeGrafter"/>
</dbReference>
<evidence type="ECO:0000259" key="8">
    <source>
        <dbReference type="Pfam" id="PF08784"/>
    </source>
</evidence>
<dbReference type="Proteomes" id="UP000094043">
    <property type="component" value="Chromosome 7"/>
</dbReference>
<evidence type="ECO:0000256" key="3">
    <source>
        <dbReference type="ARBA" id="ARBA00022705"/>
    </source>
</evidence>
<reference evidence="9" key="1">
    <citation type="submission" date="2016-06" db="EMBL/GenBank/DDBJ databases">
        <authorList>
            <person name="Cuomo C."/>
            <person name="Litvintseva A."/>
            <person name="Heitman J."/>
            <person name="Chen Y."/>
            <person name="Sun S."/>
            <person name="Springer D."/>
            <person name="Dromer F."/>
            <person name="Young S."/>
            <person name="Zeng Q."/>
            <person name="Chapman S."/>
            <person name="Gujja S."/>
            <person name="Saif S."/>
            <person name="Birren B."/>
        </authorList>
    </citation>
    <scope>NUCLEOTIDE SEQUENCE</scope>
    <source>
        <strain evidence="9">CBS 7841</strain>
    </source>
</reference>